<evidence type="ECO:0000313" key="2">
    <source>
        <dbReference type="EMBL" id="ELP35964.1"/>
    </source>
</evidence>
<reference evidence="2 3" key="1">
    <citation type="journal article" date="2013" name="Mar. Genomics">
        <title>Expression of sulfatases in Rhodopirellula baltica and the diversity of sulfatases in the genus Rhodopirellula.</title>
        <authorList>
            <person name="Wegner C.E."/>
            <person name="Richter-Heitmann T."/>
            <person name="Klindworth A."/>
            <person name="Klockow C."/>
            <person name="Richter M."/>
            <person name="Achstetter T."/>
            <person name="Glockner F.O."/>
            <person name="Harder J."/>
        </authorList>
    </citation>
    <scope>NUCLEOTIDE SEQUENCE [LARGE SCALE GENOMIC DNA]</scope>
    <source>
        <strain evidence="2 3">SWK14</strain>
    </source>
</reference>
<organism evidence="2 3">
    <name type="scientific">Rhodopirellula baltica SWK14</name>
    <dbReference type="NCBI Taxonomy" id="993516"/>
    <lineage>
        <taxon>Bacteria</taxon>
        <taxon>Pseudomonadati</taxon>
        <taxon>Planctomycetota</taxon>
        <taxon>Planctomycetia</taxon>
        <taxon>Pirellulales</taxon>
        <taxon>Pirellulaceae</taxon>
        <taxon>Rhodopirellula</taxon>
    </lineage>
</organism>
<dbReference type="PRINTS" id="PR00411">
    <property type="entry name" value="PNDRDTASEI"/>
</dbReference>
<dbReference type="InterPro" id="IPR036188">
    <property type="entry name" value="FAD/NAD-bd_sf"/>
</dbReference>
<dbReference type="InterPro" id="IPR050982">
    <property type="entry name" value="Auxin_biosynth/cation_transpt"/>
</dbReference>
<dbReference type="EMBL" id="AMWG01000001">
    <property type="protein sequence ID" value="ELP35964.1"/>
    <property type="molecule type" value="Genomic_DNA"/>
</dbReference>
<dbReference type="SUPFAM" id="SSF51905">
    <property type="entry name" value="FAD/NAD(P)-binding domain"/>
    <property type="match status" value="1"/>
</dbReference>
<dbReference type="GO" id="GO:0050660">
    <property type="term" value="F:flavin adenine dinucleotide binding"/>
    <property type="evidence" value="ECO:0007669"/>
    <property type="project" value="TreeGrafter"/>
</dbReference>
<name>L7CNY1_RHOBT</name>
<dbReference type="PANTHER" id="PTHR43539:SF78">
    <property type="entry name" value="FLAVIN-CONTAINING MONOOXYGENASE"/>
    <property type="match status" value="1"/>
</dbReference>
<proteinExistence type="predicted"/>
<dbReference type="Proteomes" id="UP000010959">
    <property type="component" value="Unassembled WGS sequence"/>
</dbReference>
<comment type="caution">
    <text evidence="2">The sequence shown here is derived from an EMBL/GenBank/DDBJ whole genome shotgun (WGS) entry which is preliminary data.</text>
</comment>
<dbReference type="GO" id="GO:0004497">
    <property type="term" value="F:monooxygenase activity"/>
    <property type="evidence" value="ECO:0007669"/>
    <property type="project" value="TreeGrafter"/>
</dbReference>
<protein>
    <submittedName>
        <fullName evidence="2">FAD dependent oxidoreductase</fullName>
        <ecNumber evidence="2">1.4.3.1</ecNumber>
    </submittedName>
</protein>
<sequence>MQAWAGGLVRNKAEQEKFEQHDNSYFIEGAWTASGEVIEAPNPEQAQGSHQQDFSESGLRLFNGQFVSVEEKPFLERKTMNQSLPNQRNFIQPQANVIQPSSPTSTPPLAASNAPCCGEIAAPADSCCGATEPTSISAKPEAKTSRADNRESLPIAIIGAGPIGLAAAANLIQRDQDFILLEAGPRIAASIWEWRHVRLFTPWSYLIAPASKRILQADHSWQAPDDNEVPFAKELVERYLDPLAANERIASRLKLNHQVTTISRDGHDRMKDGNRNEAPFLIVADTPDGPRRFYARAVIDASGTWNTPNPMGAGGIEADGEQQFQDHIRYGMPDVLDRERDRYAGKRVLVVGSGHSATGAVLSLVELANEAPETMIAWAVRRTNPAKLWGGGEADEIQARGALGTRVKEAIESGKATLLTNLAIGAICQHTDGLEILNVDGVPQVIVDEITVATGSRPNLNMLRELRLELDAATEATKALGPLIDPNQHSCGSVPPHGAKELKHPEGGFYLAGMKSYGRAPTFLMRTGYEQVRSIAAELSGDHEAARKVELTLPSTGVCSTDLVNQERGDSCKITSSCETNVSIEASNRCEANG</sequence>
<dbReference type="PANTHER" id="PTHR43539">
    <property type="entry name" value="FLAVIN-BINDING MONOOXYGENASE-LIKE PROTEIN (AFU_ORTHOLOGUE AFUA_4G09220)"/>
    <property type="match status" value="1"/>
</dbReference>
<dbReference type="PRINTS" id="PR00368">
    <property type="entry name" value="FADPNR"/>
</dbReference>
<evidence type="ECO:0000313" key="3">
    <source>
        <dbReference type="Proteomes" id="UP000010959"/>
    </source>
</evidence>
<dbReference type="Pfam" id="PF13738">
    <property type="entry name" value="Pyr_redox_3"/>
    <property type="match status" value="1"/>
</dbReference>
<evidence type="ECO:0000256" key="1">
    <source>
        <dbReference type="ARBA" id="ARBA00023002"/>
    </source>
</evidence>
<dbReference type="GO" id="GO:0008445">
    <property type="term" value="F:D-aspartate oxidase activity"/>
    <property type="evidence" value="ECO:0007669"/>
    <property type="project" value="UniProtKB-EC"/>
</dbReference>
<dbReference type="RefSeq" id="WP_007335467.1">
    <property type="nucleotide sequence ID" value="NZ_AMWG01000001.1"/>
</dbReference>
<dbReference type="EC" id="1.4.3.1" evidence="2"/>
<gene>
    <name evidence="2" type="ORF">RBSWK_00028</name>
</gene>
<dbReference type="AlphaFoldDB" id="L7CNY1"/>
<dbReference type="Gene3D" id="3.50.50.60">
    <property type="entry name" value="FAD/NAD(P)-binding domain"/>
    <property type="match status" value="1"/>
</dbReference>
<accession>L7CNY1</accession>
<dbReference type="PATRIC" id="fig|993516.3.peg.30"/>
<keyword evidence="1 2" id="KW-0560">Oxidoreductase</keyword>